<evidence type="ECO:0000256" key="5">
    <source>
        <dbReference type="ARBA" id="ARBA00023277"/>
    </source>
</evidence>
<protein>
    <submittedName>
        <fullName evidence="8">Glycoside hydrolase superfamily</fullName>
    </submittedName>
</protein>
<evidence type="ECO:0000256" key="3">
    <source>
        <dbReference type="ARBA" id="ARBA00022723"/>
    </source>
</evidence>
<gene>
    <name evidence="8" type="ORF">BDV23DRAFT_157368</name>
</gene>
<organism evidence="8">
    <name type="scientific">Petromyces alliaceus</name>
    <name type="common">Aspergillus alliaceus</name>
    <dbReference type="NCBI Taxonomy" id="209559"/>
    <lineage>
        <taxon>Eukaryota</taxon>
        <taxon>Fungi</taxon>
        <taxon>Dikarya</taxon>
        <taxon>Ascomycota</taxon>
        <taxon>Pezizomycotina</taxon>
        <taxon>Eurotiomycetes</taxon>
        <taxon>Eurotiomycetidae</taxon>
        <taxon>Eurotiales</taxon>
        <taxon>Aspergillaceae</taxon>
        <taxon>Aspergillus</taxon>
        <taxon>Aspergillus subgen. Circumdati</taxon>
    </lineage>
</organism>
<evidence type="ECO:0000256" key="2">
    <source>
        <dbReference type="ARBA" id="ARBA00008061"/>
    </source>
</evidence>
<dbReference type="InterPro" id="IPR013776">
    <property type="entry name" value="A-amylase_thermo"/>
</dbReference>
<dbReference type="GO" id="GO:0005975">
    <property type="term" value="P:carbohydrate metabolic process"/>
    <property type="evidence" value="ECO:0007669"/>
    <property type="project" value="InterPro"/>
</dbReference>
<dbReference type="Gene3D" id="2.60.40.1180">
    <property type="entry name" value="Golgi alpha-mannosidase II"/>
    <property type="match status" value="1"/>
</dbReference>
<keyword evidence="4 8" id="KW-0378">Hydrolase</keyword>
<feature type="domain" description="Glycosyl hydrolase family 13 catalytic" evidence="7">
    <location>
        <begin position="34"/>
        <end position="418"/>
    </location>
</feature>
<dbReference type="InterPro" id="IPR015237">
    <property type="entry name" value="Alpha-amylase_C_pro"/>
</dbReference>
<comment type="cofactor">
    <cofactor evidence="1">
        <name>Ca(2+)</name>
        <dbReference type="ChEBI" id="CHEBI:29108"/>
    </cofactor>
</comment>
<evidence type="ECO:0000256" key="4">
    <source>
        <dbReference type="ARBA" id="ARBA00022801"/>
    </source>
</evidence>
<keyword evidence="5" id="KW-0119">Carbohydrate metabolism</keyword>
<accession>A0A5N7C6J4</accession>
<evidence type="ECO:0000256" key="1">
    <source>
        <dbReference type="ARBA" id="ARBA00001913"/>
    </source>
</evidence>
<evidence type="ECO:0000259" key="7">
    <source>
        <dbReference type="SMART" id="SM00642"/>
    </source>
</evidence>
<dbReference type="Pfam" id="PF09154">
    <property type="entry name" value="Alpha-amy_C_pro"/>
    <property type="match status" value="1"/>
</dbReference>
<dbReference type="Pfam" id="PF00128">
    <property type="entry name" value="Alpha-amylase"/>
    <property type="match status" value="1"/>
</dbReference>
<dbReference type="GO" id="GO:0005509">
    <property type="term" value="F:calcium ion binding"/>
    <property type="evidence" value="ECO:0007669"/>
    <property type="project" value="InterPro"/>
</dbReference>
<dbReference type="Gene3D" id="2.40.30.140">
    <property type="match status" value="1"/>
</dbReference>
<keyword evidence="3" id="KW-0479">Metal-binding</keyword>
<name>A0A5N7C6J4_PETAA</name>
<dbReference type="PIRSF" id="PIRSF001021">
    <property type="entry name" value="Alph-amls_thrmst"/>
    <property type="match status" value="1"/>
</dbReference>
<dbReference type="EMBL" id="ML735267">
    <property type="protein sequence ID" value="KAE8389347.1"/>
    <property type="molecule type" value="Genomic_DNA"/>
</dbReference>
<keyword evidence="6" id="KW-0326">Glycosidase</keyword>
<dbReference type="InterPro" id="IPR017853">
    <property type="entry name" value="GH"/>
</dbReference>
<dbReference type="Gene3D" id="3.20.20.80">
    <property type="entry name" value="Glycosidases"/>
    <property type="match status" value="1"/>
</dbReference>
<dbReference type="SUPFAM" id="SSF51011">
    <property type="entry name" value="Glycosyl hydrolase domain"/>
    <property type="match status" value="1"/>
</dbReference>
<dbReference type="NCBIfam" id="NF006969">
    <property type="entry name" value="PRK09441.1-2"/>
    <property type="match status" value="1"/>
</dbReference>
<dbReference type="SUPFAM" id="SSF51445">
    <property type="entry name" value="(Trans)glycosidases"/>
    <property type="match status" value="1"/>
</dbReference>
<dbReference type="SMART" id="SM00642">
    <property type="entry name" value="Aamy"/>
    <property type="match status" value="1"/>
</dbReference>
<dbReference type="CDD" id="cd11318">
    <property type="entry name" value="AmyAc_bac_fung_AmyA"/>
    <property type="match status" value="1"/>
</dbReference>
<dbReference type="AlphaFoldDB" id="A0A5N7C6J4"/>
<dbReference type="Proteomes" id="UP000326877">
    <property type="component" value="Unassembled WGS sequence"/>
</dbReference>
<reference evidence="8" key="1">
    <citation type="submission" date="2019-04" db="EMBL/GenBank/DDBJ databases">
        <title>Friends and foes A comparative genomics studyof 23 Aspergillus species from section Flavi.</title>
        <authorList>
            <consortium name="DOE Joint Genome Institute"/>
            <person name="Kjaerbolling I."/>
            <person name="Vesth T."/>
            <person name="Frisvad J.C."/>
            <person name="Nybo J.L."/>
            <person name="Theobald S."/>
            <person name="Kildgaard S."/>
            <person name="Isbrandt T."/>
            <person name="Kuo A."/>
            <person name="Sato A."/>
            <person name="Lyhne E.K."/>
            <person name="Kogle M.E."/>
            <person name="Wiebenga A."/>
            <person name="Kun R.S."/>
            <person name="Lubbers R.J."/>
            <person name="Makela M.R."/>
            <person name="Barry K."/>
            <person name="Chovatia M."/>
            <person name="Clum A."/>
            <person name="Daum C."/>
            <person name="Haridas S."/>
            <person name="He G."/>
            <person name="LaButti K."/>
            <person name="Lipzen A."/>
            <person name="Mondo S."/>
            <person name="Riley R."/>
            <person name="Salamov A."/>
            <person name="Simmons B.A."/>
            <person name="Magnuson J.K."/>
            <person name="Henrissat B."/>
            <person name="Mortensen U.H."/>
            <person name="Larsen T.O."/>
            <person name="Devries R.P."/>
            <person name="Grigoriev I.V."/>
            <person name="Machida M."/>
            <person name="Baker S.E."/>
            <person name="Andersen M.R."/>
        </authorList>
    </citation>
    <scope>NUCLEOTIDE SEQUENCE [LARGE SCALE GENOMIC DNA]</scope>
    <source>
        <strain evidence="8">IBT 14317</strain>
    </source>
</reference>
<evidence type="ECO:0000256" key="6">
    <source>
        <dbReference type="ARBA" id="ARBA00023295"/>
    </source>
</evidence>
<sequence length="527" mass="59529">MLSGGGRLKSILIISTEKAKNLSSLPSWNAPDNTLLLEAFEWHIPADTCHWRRLQDALPGLKSIGIDNIWIPPGCKGMDSHGNGYDVYDLYDLGEFDQKGSRTTKWGSRKELEDLIANAQELGVGVYWDAVLNHKAGADYPERFEAVKVDSNRRNVEVSKAAEIEGWTGFDFAGRGDQYSAMKYRWQHFNGVDWDESRKENAIFRMKGKEWAQDVGKDKGNYDYLMFANLDYSNPEVRQDVLNWGTWIATQLPLSGMRLDAAKHFSAGFQKEFIEHVRKTANKDLFVIGEYWTGDLKDILAYLEKLEYSITAVDAPLVMNLCRTSYTKGGDLRKIFKGTLVQNKPDNALTFVSNHDTVPGQMLENPVAQYFKPLAYALVLLRKEGHPCVFYGDLYGTLGEKALKRACKGKLPILTRARKLYAYGEQEDYFDQANCIGFIRYGNAHHPGLACIMSNSNDNQKRMYVGPNHAHEEWTDVMQNHASTVTIDDSGYGVFPVTGMSVSVWVNSTAPGRDSLLQPFDDKIYDE</sequence>
<dbReference type="InterPro" id="IPR013780">
    <property type="entry name" value="Glyco_hydro_b"/>
</dbReference>
<dbReference type="PANTHER" id="PTHR43447">
    <property type="entry name" value="ALPHA-AMYLASE"/>
    <property type="match status" value="1"/>
</dbReference>
<dbReference type="InterPro" id="IPR006047">
    <property type="entry name" value="GH13_cat_dom"/>
</dbReference>
<proteinExistence type="inferred from homology"/>
<evidence type="ECO:0000313" key="8">
    <source>
        <dbReference type="EMBL" id="KAE8389347.1"/>
    </source>
</evidence>
<dbReference type="OrthoDB" id="550577at2759"/>
<dbReference type="NCBIfam" id="NF006968">
    <property type="entry name" value="PRK09441.1-1"/>
    <property type="match status" value="1"/>
</dbReference>
<comment type="similarity">
    <text evidence="2">Belongs to the glycosyl hydrolase 13 family.</text>
</comment>
<dbReference type="GO" id="GO:0004553">
    <property type="term" value="F:hydrolase activity, hydrolyzing O-glycosyl compounds"/>
    <property type="evidence" value="ECO:0007669"/>
    <property type="project" value="InterPro"/>
</dbReference>